<reference evidence="1 2" key="1">
    <citation type="submission" date="2017-12" db="EMBL/GenBank/DDBJ databases">
        <authorList>
            <consortium name="DOE Joint Genome Institute"/>
            <person name="Haridas S."/>
            <person name="Kjaerbolling I."/>
            <person name="Vesth T.C."/>
            <person name="Frisvad J.C."/>
            <person name="Nybo J.L."/>
            <person name="Theobald S."/>
            <person name="Kuo A."/>
            <person name="Bowyer P."/>
            <person name="Matsuda Y."/>
            <person name="Mondo S."/>
            <person name="Lyhne E.K."/>
            <person name="Kogle M.E."/>
            <person name="Clum A."/>
            <person name="Lipzen A."/>
            <person name="Salamov A."/>
            <person name="Ngan C.Y."/>
            <person name="Daum C."/>
            <person name="Chiniquy J."/>
            <person name="Barry K."/>
            <person name="LaButti K."/>
            <person name="Simmons B.A."/>
            <person name="Magnuson J.K."/>
            <person name="Mortensen U.H."/>
            <person name="Larsen T.O."/>
            <person name="Grigoriev I.V."/>
            <person name="Baker S.E."/>
            <person name="Andersen M.R."/>
            <person name="Nordberg H.P."/>
            <person name="Cantor M.N."/>
            <person name="Hua S.X."/>
        </authorList>
    </citation>
    <scope>NUCLEOTIDE SEQUENCE [LARGE SCALE GENOMIC DNA]</scope>
    <source>
        <strain evidence="1 2">CBS 102.13</strain>
    </source>
</reference>
<dbReference type="RefSeq" id="XP_024674443.1">
    <property type="nucleotide sequence ID" value="XM_024816053.1"/>
</dbReference>
<proteinExistence type="predicted"/>
<dbReference type="EMBL" id="KZ559124">
    <property type="protein sequence ID" value="PLB40431.1"/>
    <property type="molecule type" value="Genomic_DNA"/>
</dbReference>
<dbReference type="AlphaFoldDB" id="A0A2I2FIH4"/>
<organism evidence="1 2">
    <name type="scientific">Aspergillus candidus</name>
    <dbReference type="NCBI Taxonomy" id="41067"/>
    <lineage>
        <taxon>Eukaryota</taxon>
        <taxon>Fungi</taxon>
        <taxon>Dikarya</taxon>
        <taxon>Ascomycota</taxon>
        <taxon>Pezizomycotina</taxon>
        <taxon>Eurotiomycetes</taxon>
        <taxon>Eurotiomycetidae</taxon>
        <taxon>Eurotiales</taxon>
        <taxon>Aspergillaceae</taxon>
        <taxon>Aspergillus</taxon>
        <taxon>Aspergillus subgen. Circumdati</taxon>
    </lineage>
</organism>
<sequence length="310" mass="35453">MRHPALQQVYIGIGPNNYEPLESYHASFSIYEQEHKALQTRLLQLCPFHLCLKGSLENSCPRPVLVSKQHQEQLARLHEALTIAIVDIVDRWWSDREARFPERMPSEKEEEGLLRWLESHHSVPYRDVLGSWRPDFLVEDAASDGHIPSQENFRLTNICARFCFNGFLHMAYGQEALRDLSVGRGGITHATDPEEIFNGLLSLFSPDCPLHLLKGEEPSIDIHVFVDFVARNTGTKPRMITPAKLRIIPDSHRNGIYKLCCVVSSTGSSDNHPNTIPHNRELLEEIYQIGLELDQRELLALDPNLQRQII</sequence>
<dbReference type="GeneID" id="36523213"/>
<evidence type="ECO:0000313" key="1">
    <source>
        <dbReference type="EMBL" id="PLB40431.1"/>
    </source>
</evidence>
<dbReference type="Proteomes" id="UP000234585">
    <property type="component" value="Unassembled WGS sequence"/>
</dbReference>
<protein>
    <submittedName>
        <fullName evidence="1">Uncharacterized protein</fullName>
    </submittedName>
</protein>
<accession>A0A2I2FIH4</accession>
<evidence type="ECO:0000313" key="2">
    <source>
        <dbReference type="Proteomes" id="UP000234585"/>
    </source>
</evidence>
<keyword evidence="2" id="KW-1185">Reference proteome</keyword>
<dbReference type="OrthoDB" id="2117718at2759"/>
<name>A0A2I2FIH4_ASPCN</name>
<gene>
    <name evidence="1" type="ORF">BDW47DRAFT_123454</name>
</gene>